<comment type="cofactor">
    <cofactor evidence="1">
        <name>heme</name>
        <dbReference type="ChEBI" id="CHEBI:30413"/>
    </cofactor>
</comment>
<dbReference type="SUPFAM" id="SSF48264">
    <property type="entry name" value="Cytochrome P450"/>
    <property type="match status" value="1"/>
</dbReference>
<protein>
    <submittedName>
        <fullName evidence="9">Cytochrome P450</fullName>
    </submittedName>
</protein>
<evidence type="ECO:0000256" key="1">
    <source>
        <dbReference type="ARBA" id="ARBA00001971"/>
    </source>
</evidence>
<evidence type="ECO:0000256" key="5">
    <source>
        <dbReference type="ARBA" id="ARBA00023002"/>
    </source>
</evidence>
<evidence type="ECO:0000313" key="9">
    <source>
        <dbReference type="EMBL" id="MFF0501275.1"/>
    </source>
</evidence>
<dbReference type="InterPro" id="IPR001128">
    <property type="entry name" value="Cyt_P450"/>
</dbReference>
<dbReference type="InterPro" id="IPR036396">
    <property type="entry name" value="Cyt_P450_sf"/>
</dbReference>
<evidence type="ECO:0000256" key="8">
    <source>
        <dbReference type="RuleBase" id="RU000461"/>
    </source>
</evidence>
<dbReference type="PROSITE" id="PS00086">
    <property type="entry name" value="CYTOCHROME_P450"/>
    <property type="match status" value="1"/>
</dbReference>
<reference evidence="9 10" key="1">
    <citation type="submission" date="2024-10" db="EMBL/GenBank/DDBJ databases">
        <title>The Natural Products Discovery Center: Release of the First 8490 Sequenced Strains for Exploring Actinobacteria Biosynthetic Diversity.</title>
        <authorList>
            <person name="Kalkreuter E."/>
            <person name="Kautsar S.A."/>
            <person name="Yang D."/>
            <person name="Bader C.D."/>
            <person name="Teijaro C.N."/>
            <person name="Fluegel L."/>
            <person name="Davis C.M."/>
            <person name="Simpson J.R."/>
            <person name="Lauterbach L."/>
            <person name="Steele A.D."/>
            <person name="Gui C."/>
            <person name="Meng S."/>
            <person name="Li G."/>
            <person name="Viehrig K."/>
            <person name="Ye F."/>
            <person name="Su P."/>
            <person name="Kiefer A.F."/>
            <person name="Nichols A."/>
            <person name="Cepeda A.J."/>
            <person name="Yan W."/>
            <person name="Fan B."/>
            <person name="Jiang Y."/>
            <person name="Adhikari A."/>
            <person name="Zheng C.-J."/>
            <person name="Schuster L."/>
            <person name="Cowan T.M."/>
            <person name="Smanski M.J."/>
            <person name="Chevrette M.G."/>
            <person name="De Carvalho L.P.S."/>
            <person name="Shen B."/>
        </authorList>
    </citation>
    <scope>NUCLEOTIDE SEQUENCE [LARGE SCALE GENOMIC DNA]</scope>
    <source>
        <strain evidence="9 10">NPDC004119</strain>
    </source>
</reference>
<dbReference type="Gene3D" id="1.10.630.10">
    <property type="entry name" value="Cytochrome P450"/>
    <property type="match status" value="1"/>
</dbReference>
<dbReference type="PRINTS" id="PR00359">
    <property type="entry name" value="BP450"/>
</dbReference>
<keyword evidence="10" id="KW-1185">Reference proteome</keyword>
<dbReference type="PANTHER" id="PTHR46696:SF5">
    <property type="entry name" value="CYTOCHROME P450 BJ-1"/>
    <property type="match status" value="1"/>
</dbReference>
<dbReference type="Pfam" id="PF00067">
    <property type="entry name" value="p450"/>
    <property type="match status" value="1"/>
</dbReference>
<proteinExistence type="inferred from homology"/>
<keyword evidence="7 8" id="KW-0503">Monooxygenase</keyword>
<comment type="similarity">
    <text evidence="2 8">Belongs to the cytochrome P450 family.</text>
</comment>
<dbReference type="EMBL" id="JBIAMT010000008">
    <property type="protein sequence ID" value="MFF0501275.1"/>
    <property type="molecule type" value="Genomic_DNA"/>
</dbReference>
<name>A0ABW6PDN2_9NOCA</name>
<gene>
    <name evidence="9" type="ORF">ACFYU5_33105</name>
</gene>
<keyword evidence="6 8" id="KW-0408">Iron</keyword>
<evidence type="ECO:0000313" key="10">
    <source>
        <dbReference type="Proteomes" id="UP001601442"/>
    </source>
</evidence>
<dbReference type="InterPro" id="IPR002397">
    <property type="entry name" value="Cyt_P450_B"/>
</dbReference>
<evidence type="ECO:0000256" key="4">
    <source>
        <dbReference type="ARBA" id="ARBA00022723"/>
    </source>
</evidence>
<comment type="caution">
    <text evidence="9">The sequence shown here is derived from an EMBL/GenBank/DDBJ whole genome shotgun (WGS) entry which is preliminary data.</text>
</comment>
<dbReference type="InterPro" id="IPR017972">
    <property type="entry name" value="Cyt_P450_CS"/>
</dbReference>
<keyword evidence="5 8" id="KW-0560">Oxidoreductase</keyword>
<accession>A0ABW6PDN2</accession>
<dbReference type="PANTHER" id="PTHR46696">
    <property type="entry name" value="P450, PUTATIVE (EUROFUNG)-RELATED"/>
    <property type="match status" value="1"/>
</dbReference>
<evidence type="ECO:0000256" key="3">
    <source>
        <dbReference type="ARBA" id="ARBA00022617"/>
    </source>
</evidence>
<sequence length="307" mass="34113">MKVIREFVAPFLKIEKAQHLNGLVVSEAENAFQRLRSMRPPVDIRAEIAYPVPAGVVSTLIGIPRELHTHVRDLAYAAGNIEDQAAADSAGSELNTLISAIMDDAGSAEEDSIIRRVSRALSEGRYGEFTKDQLVGMIRGLQIAGQMNAATAIERGMILLLSDGVNFSRVSSDTEYADRLVEEILRCPHPVFRRNSGVPRYAKEDMKVGDAEVKRGDLLILEFEEANADDLQFNNPTRFDPGRWPNPHLTFGFGPHFCLGAMLARMEIKTVLQYFSSNFPNLRLSDQEYSKCTTQLSGGVNEVLVEW</sequence>
<organism evidence="9 10">
    <name type="scientific">Nocardia aobensis</name>
    <dbReference type="NCBI Taxonomy" id="257277"/>
    <lineage>
        <taxon>Bacteria</taxon>
        <taxon>Bacillati</taxon>
        <taxon>Actinomycetota</taxon>
        <taxon>Actinomycetes</taxon>
        <taxon>Mycobacteriales</taxon>
        <taxon>Nocardiaceae</taxon>
        <taxon>Nocardia</taxon>
    </lineage>
</organism>
<evidence type="ECO:0000256" key="7">
    <source>
        <dbReference type="ARBA" id="ARBA00023033"/>
    </source>
</evidence>
<dbReference type="Proteomes" id="UP001601442">
    <property type="component" value="Unassembled WGS sequence"/>
</dbReference>
<dbReference type="RefSeq" id="WP_387401179.1">
    <property type="nucleotide sequence ID" value="NZ_JBIAMT010000008.1"/>
</dbReference>
<evidence type="ECO:0000256" key="2">
    <source>
        <dbReference type="ARBA" id="ARBA00010617"/>
    </source>
</evidence>
<evidence type="ECO:0000256" key="6">
    <source>
        <dbReference type="ARBA" id="ARBA00023004"/>
    </source>
</evidence>
<keyword evidence="3 8" id="KW-0349">Heme</keyword>
<keyword evidence="4 8" id="KW-0479">Metal-binding</keyword>